<accession>A0A2K3MVD7</accession>
<proteinExistence type="predicted"/>
<reference evidence="2 3" key="1">
    <citation type="journal article" date="2014" name="Am. J. Bot.">
        <title>Genome assembly and annotation for red clover (Trifolium pratense; Fabaceae).</title>
        <authorList>
            <person name="Istvanek J."/>
            <person name="Jaros M."/>
            <person name="Krenek A."/>
            <person name="Repkova J."/>
        </authorList>
    </citation>
    <scope>NUCLEOTIDE SEQUENCE [LARGE SCALE GENOMIC DNA]</scope>
    <source>
        <strain evidence="3">cv. Tatra</strain>
        <tissue evidence="2">Young leaves</tissue>
    </source>
</reference>
<keyword evidence="1" id="KW-0472">Membrane</keyword>
<keyword evidence="1" id="KW-0812">Transmembrane</keyword>
<name>A0A2K3MVD7_TRIPR</name>
<evidence type="ECO:0000313" key="2">
    <source>
        <dbReference type="EMBL" id="PNX94770.1"/>
    </source>
</evidence>
<evidence type="ECO:0000256" key="1">
    <source>
        <dbReference type="SAM" id="Phobius"/>
    </source>
</evidence>
<feature type="non-terminal residue" evidence="2">
    <location>
        <position position="1"/>
    </location>
</feature>
<dbReference type="EMBL" id="ASHM01012806">
    <property type="protein sequence ID" value="PNX94770.1"/>
    <property type="molecule type" value="Genomic_DNA"/>
</dbReference>
<evidence type="ECO:0008006" key="4">
    <source>
        <dbReference type="Google" id="ProtNLM"/>
    </source>
</evidence>
<dbReference type="AlphaFoldDB" id="A0A2K3MVD7"/>
<comment type="caution">
    <text evidence="2">The sequence shown here is derived from an EMBL/GenBank/DDBJ whole genome shotgun (WGS) entry which is preliminary data.</text>
</comment>
<feature type="transmembrane region" description="Helical" evidence="1">
    <location>
        <begin position="92"/>
        <end position="112"/>
    </location>
</feature>
<feature type="transmembrane region" description="Helical" evidence="1">
    <location>
        <begin position="210"/>
        <end position="234"/>
    </location>
</feature>
<keyword evidence="1" id="KW-1133">Transmembrane helix</keyword>
<gene>
    <name evidence="2" type="ORF">L195_g017948</name>
</gene>
<organism evidence="2 3">
    <name type="scientific">Trifolium pratense</name>
    <name type="common">Red clover</name>
    <dbReference type="NCBI Taxonomy" id="57577"/>
    <lineage>
        <taxon>Eukaryota</taxon>
        <taxon>Viridiplantae</taxon>
        <taxon>Streptophyta</taxon>
        <taxon>Embryophyta</taxon>
        <taxon>Tracheophyta</taxon>
        <taxon>Spermatophyta</taxon>
        <taxon>Magnoliopsida</taxon>
        <taxon>eudicotyledons</taxon>
        <taxon>Gunneridae</taxon>
        <taxon>Pentapetalae</taxon>
        <taxon>rosids</taxon>
        <taxon>fabids</taxon>
        <taxon>Fabales</taxon>
        <taxon>Fabaceae</taxon>
        <taxon>Papilionoideae</taxon>
        <taxon>50 kb inversion clade</taxon>
        <taxon>NPAAA clade</taxon>
        <taxon>Hologalegina</taxon>
        <taxon>IRL clade</taxon>
        <taxon>Trifolieae</taxon>
        <taxon>Trifolium</taxon>
    </lineage>
</organism>
<feature type="transmembrane region" description="Helical" evidence="1">
    <location>
        <begin position="19"/>
        <end position="39"/>
    </location>
</feature>
<protein>
    <recommendedName>
        <fullName evidence="4">Transmembrane protein</fullName>
    </recommendedName>
</protein>
<sequence>GSGSFCYDDGGYDGVLHSIYGVLVLGGVLFFSSPYFYHGSLLVSDDGFDTGCPSGGPRRVLLLYSSGVLLCANIDALMVVGHNDLLCVGSFAGSDLVLLSSVLIVVDVWLWSKEECHNSKVRLSFNRTTAAESFFLSPKHFLQRSLWCFVFGFWTLMFSEIVLMLLFAFWFVVAAFALQSDCGSLLSGFGFDIRLSLGCGAQWSPPYRLFWLFFLASVGVLGLVCFCFAFDGFIT</sequence>
<feature type="transmembrane region" description="Helical" evidence="1">
    <location>
        <begin position="146"/>
        <end position="178"/>
    </location>
</feature>
<dbReference type="Proteomes" id="UP000236291">
    <property type="component" value="Unassembled WGS sequence"/>
</dbReference>
<evidence type="ECO:0000313" key="3">
    <source>
        <dbReference type="Proteomes" id="UP000236291"/>
    </source>
</evidence>
<reference evidence="2 3" key="2">
    <citation type="journal article" date="2017" name="Front. Plant Sci.">
        <title>Gene Classification and Mining of Molecular Markers Useful in Red Clover (Trifolium pratense) Breeding.</title>
        <authorList>
            <person name="Istvanek J."/>
            <person name="Dluhosova J."/>
            <person name="Dluhos P."/>
            <person name="Patkova L."/>
            <person name="Nedelnik J."/>
            <person name="Repkova J."/>
        </authorList>
    </citation>
    <scope>NUCLEOTIDE SEQUENCE [LARGE SCALE GENOMIC DNA]</scope>
    <source>
        <strain evidence="3">cv. Tatra</strain>
        <tissue evidence="2">Young leaves</tissue>
    </source>
</reference>
<feature type="transmembrane region" description="Helical" evidence="1">
    <location>
        <begin position="60"/>
        <end position="80"/>
    </location>
</feature>